<evidence type="ECO:0008006" key="4">
    <source>
        <dbReference type="Google" id="ProtNLM"/>
    </source>
</evidence>
<proteinExistence type="predicted"/>
<feature type="transmembrane region" description="Helical" evidence="1">
    <location>
        <begin position="122"/>
        <end position="149"/>
    </location>
</feature>
<keyword evidence="1" id="KW-0812">Transmembrane</keyword>
<dbReference type="Proteomes" id="UP000055035">
    <property type="component" value="Unassembled WGS sequence"/>
</dbReference>
<feature type="transmembrane region" description="Helical" evidence="1">
    <location>
        <begin position="80"/>
        <end position="102"/>
    </location>
</feature>
<feature type="transmembrane region" description="Helical" evidence="1">
    <location>
        <begin position="20"/>
        <end position="39"/>
    </location>
</feature>
<organism evidence="2 3">
    <name type="scientific">Legionella jordanis</name>
    <dbReference type="NCBI Taxonomy" id="456"/>
    <lineage>
        <taxon>Bacteria</taxon>
        <taxon>Pseudomonadati</taxon>
        <taxon>Pseudomonadota</taxon>
        <taxon>Gammaproteobacteria</taxon>
        <taxon>Legionellales</taxon>
        <taxon>Legionellaceae</taxon>
        <taxon>Legionella</taxon>
    </lineage>
</organism>
<keyword evidence="1" id="KW-1133">Transmembrane helix</keyword>
<keyword evidence="3" id="KW-1185">Reference proteome</keyword>
<dbReference type="AlphaFoldDB" id="A0A0W0V8Y4"/>
<sequence>MSQEDQALTLSNPRLLSAVYFLLLSVILTCIIDVLFYFLGAEQFLPLFKAIVLAVIIAACFGALFGEKIVHSPKPYGHRVFLWGFLMVIAALPFYDLGYLLLANDGTSQSFWHGKPQESLQIYLFVLAYSFIIAGFWLAIAAGLAAMYLRGRLVYDILRSKYRRHIKSAEMGTLDQNHRKRHHRVRIIH</sequence>
<protein>
    <recommendedName>
        <fullName evidence="4">Transmembrane protein</fullName>
    </recommendedName>
</protein>
<keyword evidence="1" id="KW-0472">Membrane</keyword>
<reference evidence="2 3" key="1">
    <citation type="submission" date="2015-11" db="EMBL/GenBank/DDBJ databases">
        <title>Genomic analysis of 38 Legionella species identifies large and diverse effector repertoires.</title>
        <authorList>
            <person name="Burstein D."/>
            <person name="Amaro F."/>
            <person name="Zusman T."/>
            <person name="Lifshitz Z."/>
            <person name="Cohen O."/>
            <person name="Gilbert J.A."/>
            <person name="Pupko T."/>
            <person name="Shuman H.A."/>
            <person name="Segal G."/>
        </authorList>
    </citation>
    <scope>NUCLEOTIDE SEQUENCE [LARGE SCALE GENOMIC DNA]</scope>
    <source>
        <strain evidence="2 3">BL-540</strain>
    </source>
</reference>
<feature type="transmembrane region" description="Helical" evidence="1">
    <location>
        <begin position="45"/>
        <end position="65"/>
    </location>
</feature>
<dbReference type="RefSeq" id="WP_058470437.1">
    <property type="nucleotide sequence ID" value="NZ_CAAAIC010000002.1"/>
</dbReference>
<dbReference type="EMBL" id="LNYJ01000011">
    <property type="protein sequence ID" value="KTD16595.1"/>
    <property type="molecule type" value="Genomic_DNA"/>
</dbReference>
<accession>A0A0W0V8Y4</accession>
<dbReference type="PATRIC" id="fig|456.5.peg.958"/>
<dbReference type="STRING" id="456.Ljor_0901"/>
<evidence type="ECO:0000313" key="2">
    <source>
        <dbReference type="EMBL" id="KTD16595.1"/>
    </source>
</evidence>
<name>A0A0W0V8Y4_9GAMM</name>
<gene>
    <name evidence="2" type="ORF">Ljor_0901</name>
</gene>
<comment type="caution">
    <text evidence="2">The sequence shown here is derived from an EMBL/GenBank/DDBJ whole genome shotgun (WGS) entry which is preliminary data.</text>
</comment>
<dbReference type="OrthoDB" id="5652230at2"/>
<evidence type="ECO:0000256" key="1">
    <source>
        <dbReference type="SAM" id="Phobius"/>
    </source>
</evidence>
<evidence type="ECO:0000313" key="3">
    <source>
        <dbReference type="Proteomes" id="UP000055035"/>
    </source>
</evidence>